<dbReference type="InterPro" id="IPR036388">
    <property type="entry name" value="WH-like_DNA-bd_sf"/>
</dbReference>
<feature type="domain" description="HipA-like C-terminal" evidence="4">
    <location>
        <begin position="215"/>
        <end position="377"/>
    </location>
</feature>
<sequence>MAGITGTVTDHSQALQRLLRNGVMTAAQLMERLGISQPTLSRTIQRLHAAVTTFRIKGDRTPRYALLRELPLGLQPRQRVYRVLRSGSIEPFADLEFLHGGGTLERRDTASVLYPGLPPYLRLAAPAGYLGREVAVAAAREQRFPASLADWHDDHRAAWLLTRGFNLAGNLVFGDLSLQLDMDWRSVPPTPVNQRAEHYAALATAATIGAQGAGLGGDQPKFLALVEGRGHVIVKFARRGSRMAELLPLEHLALRELARAGVPASATELLATQDHVFLEVQRFDRVGRHGRIGLLSAGAVDDEFFGRRDTWSEFAARCEQARTLRPEQARHIDTLAAFSELIGNNDRHFENIALLIGEDGDYAGLAPAYDILPMRYASLGGGVDPALLPITPKVGTIGARPDVWGRAWQAAERFWQAAQTEALPAPLSAEMRQLAAVNLEVARAFVAPLLPAVGELPARAVAGRRGR</sequence>
<dbReference type="Pfam" id="PF07804">
    <property type="entry name" value="HipA_C"/>
    <property type="match status" value="1"/>
</dbReference>
<dbReference type="CDD" id="cd00090">
    <property type="entry name" value="HTH_ARSR"/>
    <property type="match status" value="1"/>
</dbReference>
<proteinExistence type="inferred from homology"/>
<protein>
    <submittedName>
        <fullName evidence="6">HipA domain-containing protein</fullName>
    </submittedName>
</protein>
<comment type="similarity">
    <text evidence="1">Belongs to the HipA Ser/Thr kinase family.</text>
</comment>
<evidence type="ECO:0000313" key="6">
    <source>
        <dbReference type="EMBL" id="URI09588.1"/>
    </source>
</evidence>
<keyword evidence="2" id="KW-0808">Transferase</keyword>
<dbReference type="EMBL" id="CP097636">
    <property type="protein sequence ID" value="URI09588.1"/>
    <property type="molecule type" value="Genomic_DNA"/>
</dbReference>
<evidence type="ECO:0000256" key="2">
    <source>
        <dbReference type="ARBA" id="ARBA00022679"/>
    </source>
</evidence>
<evidence type="ECO:0000259" key="5">
    <source>
        <dbReference type="Pfam" id="PF12802"/>
    </source>
</evidence>
<feature type="domain" description="HTH marR-type" evidence="5">
    <location>
        <begin position="3"/>
        <end position="49"/>
    </location>
</feature>
<accession>A0ABY4SCZ0</accession>
<dbReference type="Gene3D" id="1.10.1070.20">
    <property type="match status" value="1"/>
</dbReference>
<gene>
    <name evidence="6" type="ORF">MW290_28960</name>
</gene>
<evidence type="ECO:0000256" key="3">
    <source>
        <dbReference type="ARBA" id="ARBA00022777"/>
    </source>
</evidence>
<dbReference type="PANTHER" id="PTHR37419">
    <property type="entry name" value="SERINE/THREONINE-PROTEIN KINASE TOXIN HIPA"/>
    <property type="match status" value="1"/>
</dbReference>
<dbReference type="InterPro" id="IPR036390">
    <property type="entry name" value="WH_DNA-bd_sf"/>
</dbReference>
<name>A0ABY4SCZ0_AQUTE</name>
<dbReference type="InterPro" id="IPR000835">
    <property type="entry name" value="HTH_MarR-typ"/>
</dbReference>
<evidence type="ECO:0000256" key="1">
    <source>
        <dbReference type="ARBA" id="ARBA00010164"/>
    </source>
</evidence>
<dbReference type="PANTHER" id="PTHR37419:SF8">
    <property type="entry name" value="TOXIN YJJJ"/>
    <property type="match status" value="1"/>
</dbReference>
<dbReference type="Pfam" id="PF12802">
    <property type="entry name" value="MarR_2"/>
    <property type="match status" value="1"/>
</dbReference>
<evidence type="ECO:0000313" key="7">
    <source>
        <dbReference type="Proteomes" id="UP001056201"/>
    </source>
</evidence>
<reference evidence="6" key="1">
    <citation type="submission" date="2022-05" db="EMBL/GenBank/DDBJ databases">
        <title>An RpoN-dependent PEP-CTERM gene is involved in floc formation of an Aquincola tertiaricarbonis strain.</title>
        <authorList>
            <person name="Qiu D."/>
            <person name="Xia M."/>
        </authorList>
    </citation>
    <scope>NUCLEOTIDE SEQUENCE</scope>
    <source>
        <strain evidence="6">RN12</strain>
    </source>
</reference>
<keyword evidence="3" id="KW-0418">Kinase</keyword>
<dbReference type="InterPro" id="IPR011991">
    <property type="entry name" value="ArsR-like_HTH"/>
</dbReference>
<keyword evidence="7" id="KW-1185">Reference proteome</keyword>
<dbReference type="RefSeq" id="WP_250197813.1">
    <property type="nucleotide sequence ID" value="NZ_CP097636.1"/>
</dbReference>
<dbReference type="InterPro" id="IPR052028">
    <property type="entry name" value="HipA_Ser/Thr_kinase"/>
</dbReference>
<dbReference type="InterPro" id="IPR012893">
    <property type="entry name" value="HipA-like_C"/>
</dbReference>
<evidence type="ECO:0000259" key="4">
    <source>
        <dbReference type="Pfam" id="PF07804"/>
    </source>
</evidence>
<dbReference type="Proteomes" id="UP001056201">
    <property type="component" value="Chromosome 2"/>
</dbReference>
<dbReference type="SUPFAM" id="SSF46785">
    <property type="entry name" value="Winged helix' DNA-binding domain"/>
    <property type="match status" value="1"/>
</dbReference>
<dbReference type="Gene3D" id="1.10.10.10">
    <property type="entry name" value="Winged helix-like DNA-binding domain superfamily/Winged helix DNA-binding domain"/>
    <property type="match status" value="1"/>
</dbReference>
<organism evidence="6 7">
    <name type="scientific">Aquincola tertiaricarbonis</name>
    <dbReference type="NCBI Taxonomy" id="391953"/>
    <lineage>
        <taxon>Bacteria</taxon>
        <taxon>Pseudomonadati</taxon>
        <taxon>Pseudomonadota</taxon>
        <taxon>Betaproteobacteria</taxon>
        <taxon>Burkholderiales</taxon>
        <taxon>Sphaerotilaceae</taxon>
        <taxon>Aquincola</taxon>
    </lineage>
</organism>